<evidence type="ECO:0000259" key="1">
    <source>
        <dbReference type="Pfam" id="PF26266"/>
    </source>
</evidence>
<keyword evidence="3" id="KW-1185">Reference proteome</keyword>
<evidence type="ECO:0000313" key="2">
    <source>
        <dbReference type="EMBL" id="MFC7137638.1"/>
    </source>
</evidence>
<sequence>MKYSGLGVVIPVPEDRVLVHEPSSTAFDSTMQLAVFHRGWTSGCEANKEDE</sequence>
<reference evidence="2 3" key="1">
    <citation type="journal article" date="2019" name="Int. J. Syst. Evol. Microbiol.">
        <title>The Global Catalogue of Microorganisms (GCM) 10K type strain sequencing project: providing services to taxonomists for standard genome sequencing and annotation.</title>
        <authorList>
            <consortium name="The Broad Institute Genomics Platform"/>
            <consortium name="The Broad Institute Genome Sequencing Center for Infectious Disease"/>
            <person name="Wu L."/>
            <person name="Ma J."/>
        </authorList>
    </citation>
    <scope>NUCLEOTIDE SEQUENCE [LARGE SCALE GENOMIC DNA]</scope>
    <source>
        <strain evidence="2 3">DT92</strain>
    </source>
</reference>
<proteinExistence type="predicted"/>
<name>A0ABD5XVZ6_9EURY</name>
<evidence type="ECO:0000313" key="3">
    <source>
        <dbReference type="Proteomes" id="UP001596368"/>
    </source>
</evidence>
<accession>A0ABD5XVZ6</accession>
<dbReference type="Proteomes" id="UP001596368">
    <property type="component" value="Unassembled WGS sequence"/>
</dbReference>
<gene>
    <name evidence="2" type="ORF">ACFQRB_16645</name>
</gene>
<organism evidence="2 3">
    <name type="scientific">Halobaculum litoreum</name>
    <dbReference type="NCBI Taxonomy" id="3031998"/>
    <lineage>
        <taxon>Archaea</taxon>
        <taxon>Methanobacteriati</taxon>
        <taxon>Methanobacteriota</taxon>
        <taxon>Stenosarchaea group</taxon>
        <taxon>Halobacteria</taxon>
        <taxon>Halobacteriales</taxon>
        <taxon>Haloferacaceae</taxon>
        <taxon>Halobaculum</taxon>
    </lineage>
</organism>
<dbReference type="AlphaFoldDB" id="A0ABD5XVZ6"/>
<dbReference type="EMBL" id="JBHSZG010000002">
    <property type="protein sequence ID" value="MFC7137638.1"/>
    <property type="molecule type" value="Genomic_DNA"/>
</dbReference>
<protein>
    <recommendedName>
        <fullName evidence="1">DUF8069 domain-containing protein</fullName>
    </recommendedName>
</protein>
<dbReference type="InterPro" id="IPR058382">
    <property type="entry name" value="DUF8069"/>
</dbReference>
<feature type="domain" description="DUF8069" evidence="1">
    <location>
        <begin position="7"/>
        <end position="51"/>
    </location>
</feature>
<comment type="caution">
    <text evidence="2">The sequence shown here is derived from an EMBL/GenBank/DDBJ whole genome shotgun (WGS) entry which is preliminary data.</text>
</comment>
<dbReference type="Pfam" id="PF26266">
    <property type="entry name" value="DUF8069"/>
    <property type="match status" value="1"/>
</dbReference>
<dbReference type="GeneID" id="81123416"/>
<dbReference type="RefSeq" id="WP_284014895.1">
    <property type="nucleotide sequence ID" value="NZ_CP126157.1"/>
</dbReference>